<dbReference type="Proteomes" id="UP001140096">
    <property type="component" value="Unassembled WGS sequence"/>
</dbReference>
<reference evidence="1" key="1">
    <citation type="submission" date="2022-07" db="EMBL/GenBank/DDBJ databases">
        <title>Phylogenomic reconstructions and comparative analyses of Kickxellomycotina fungi.</title>
        <authorList>
            <person name="Reynolds N.K."/>
            <person name="Stajich J.E."/>
            <person name="Barry K."/>
            <person name="Grigoriev I.V."/>
            <person name="Crous P."/>
            <person name="Smith M.E."/>
        </authorList>
    </citation>
    <scope>NUCLEOTIDE SEQUENCE</scope>
    <source>
        <strain evidence="1">CBS 102833</strain>
    </source>
</reference>
<gene>
    <name evidence="1" type="ORF">H4S07_003186</name>
</gene>
<comment type="caution">
    <text evidence="1">The sequence shown here is derived from an EMBL/GenBank/DDBJ whole genome shotgun (WGS) entry which is preliminary data.</text>
</comment>
<evidence type="ECO:0000313" key="1">
    <source>
        <dbReference type="EMBL" id="KAJ2809579.1"/>
    </source>
</evidence>
<accession>A0ACC1LHX9</accession>
<evidence type="ECO:0000313" key="2">
    <source>
        <dbReference type="Proteomes" id="UP001140096"/>
    </source>
</evidence>
<proteinExistence type="predicted"/>
<sequence>MSSTPTESSAINIDGNFLFDWGNAPGTGPYFTANNVDAATQLTSAALMGSICLVVFSLLRVRWPELYSHRLRLRFMRPANLPRTLFGWVYPMVTMSDRHVLETMGLDAVLYLRAYRMFIYLFAVLSIFGMGVLYPVNYFWGVEDGAKLGSNHTVFDSPLAFVGDLSSGRYAAAHVVLAYVFAAVLFFYIDRFSLHTISMRWHYLLLTRRSGNSRTLMLTHLPRELRSEAALHAFVSGMHVGRVEAVSIAPDTSALDDALKERAAAMDALEAAYAQALGNPCRARTYDAVLLRRVALTDTPHARDVERRLLHRWAKKGKGDRVHRPTLLLWWPLRRVDAIDHWRARLTAADRLVAAARAEAREAGGSTAFVTMRRPVDAYVASQLNVYATPSTCKLRMAPEARAVVWRNVGKPYARKTLRHWGGLLLTTALLLLWCVPVVLISTLISLRFLITRAPGLADVVQNNKFVRSLLGYTLPSLILTIFLTVLPRLLWSFVLVGGDRAYSIADKNMWIRHLYFLVIYIVVILGMSGSVWTAVYDMFTDFGSFWTRIVAVLPQMATWYCVYVMLYGAGYQVMKLLHLKSVCRYLFHQARAHTPRQFMKAVSPVFIDWGTIQPHTVLFFFIGILYAHLQPLLLPMCTLYFSVGLFVMKYMCAYSWYFRQQVAGALWPVIIRRMVVCILLYQALITAVFSSNKNRWFVAPMLVLMIFTWYYFWVRCRYLRQLSETLPLQLMREAERRRAQVLDQETSGRCAQSVDPDDQCHGVELSHALGGGGRTHVPRTRSWVAQITLAGLVHPVQALVRSASYSLTWLHGDPAAPLWAFMDDYAFPERVSKHAHPAGRSKEDPTQPKAQPGSLFDILKSTVTRLPTGVRSAGREFFLDFGIPRAHLDSSVSGYPQVSEDNAKALVDTRDFCLAPGSSLPNMGGVRIHSAATVMPSMDPATQRPTAMQYQQHASELPHGIRMNRKHTDFAQPNQSYVAGVLDSTPFSYTHPGLYGDLPSLWLPVAHLKRRAEGKRTARQKLHDARRTLAGIIEDNIIGEHAAHRLHRRLKESAPQTPPLAITFADENLVADKSEEEESRVPETDDVARLMEDMHVANECGRLGIDPGLLAQWDPTGLHQSMVNMAPSSQGDEPQSDAATTVEDYGVLSDSESDNSDSEASDVLLQKPLV</sequence>
<name>A0ACC1LHX9_9FUNG</name>
<protein>
    <submittedName>
        <fullName evidence="1">Uncharacterized protein</fullName>
    </submittedName>
</protein>
<dbReference type="EMBL" id="JANBUP010000971">
    <property type="protein sequence ID" value="KAJ2809579.1"/>
    <property type="molecule type" value="Genomic_DNA"/>
</dbReference>
<keyword evidence="2" id="KW-1185">Reference proteome</keyword>
<organism evidence="1 2">
    <name type="scientific">Coemansia furcata</name>
    <dbReference type="NCBI Taxonomy" id="417177"/>
    <lineage>
        <taxon>Eukaryota</taxon>
        <taxon>Fungi</taxon>
        <taxon>Fungi incertae sedis</taxon>
        <taxon>Zoopagomycota</taxon>
        <taxon>Kickxellomycotina</taxon>
        <taxon>Kickxellomycetes</taxon>
        <taxon>Kickxellales</taxon>
        <taxon>Kickxellaceae</taxon>
        <taxon>Coemansia</taxon>
    </lineage>
</organism>